<accession>A0A4Q7ZTU1</accession>
<dbReference type="PANTHER" id="PTHR36933:SF1">
    <property type="entry name" value="SLL0788 PROTEIN"/>
    <property type="match status" value="1"/>
</dbReference>
<dbReference type="EMBL" id="SHKY01000001">
    <property type="protein sequence ID" value="RZU53969.1"/>
    <property type="molecule type" value="Genomic_DNA"/>
</dbReference>
<keyword evidence="3" id="KW-1185">Reference proteome</keyword>
<organism evidence="2 3">
    <name type="scientific">Krasilnikovia cinnamomea</name>
    <dbReference type="NCBI Taxonomy" id="349313"/>
    <lineage>
        <taxon>Bacteria</taxon>
        <taxon>Bacillati</taxon>
        <taxon>Actinomycetota</taxon>
        <taxon>Actinomycetes</taxon>
        <taxon>Micromonosporales</taxon>
        <taxon>Micromonosporaceae</taxon>
        <taxon>Krasilnikovia</taxon>
    </lineage>
</organism>
<dbReference type="InterPro" id="IPR012347">
    <property type="entry name" value="Ferritin-like"/>
</dbReference>
<proteinExistence type="predicted"/>
<comment type="caution">
    <text evidence="2">The sequence shown here is derived from an EMBL/GenBank/DDBJ whole genome shotgun (WGS) entry which is preliminary data.</text>
</comment>
<dbReference type="AlphaFoldDB" id="A0A4Q7ZTU1"/>
<evidence type="ECO:0000313" key="2">
    <source>
        <dbReference type="EMBL" id="RZU53969.1"/>
    </source>
</evidence>
<name>A0A4Q7ZTU1_9ACTN</name>
<evidence type="ECO:0000313" key="3">
    <source>
        <dbReference type="Proteomes" id="UP000292564"/>
    </source>
</evidence>
<dbReference type="Pfam" id="PF03713">
    <property type="entry name" value="DUF305"/>
    <property type="match status" value="1"/>
</dbReference>
<dbReference type="InterPro" id="IPR005183">
    <property type="entry name" value="DUF305_CopM-like"/>
</dbReference>
<reference evidence="2 3" key="1">
    <citation type="submission" date="2019-02" db="EMBL/GenBank/DDBJ databases">
        <title>Sequencing the genomes of 1000 actinobacteria strains.</title>
        <authorList>
            <person name="Klenk H.-P."/>
        </authorList>
    </citation>
    <scope>NUCLEOTIDE SEQUENCE [LARGE SCALE GENOMIC DNA]</scope>
    <source>
        <strain evidence="2 3">DSM 45162</strain>
    </source>
</reference>
<evidence type="ECO:0000259" key="1">
    <source>
        <dbReference type="Pfam" id="PF03713"/>
    </source>
</evidence>
<dbReference type="Gene3D" id="1.20.1260.10">
    <property type="match status" value="1"/>
</dbReference>
<dbReference type="Proteomes" id="UP000292564">
    <property type="component" value="Unassembled WGS sequence"/>
</dbReference>
<gene>
    <name evidence="2" type="ORF">EV385_5905</name>
</gene>
<sequence>MGHGMGATTASASPGAVFNTADVTFAHMMIPHHQQAIEMAELAPTRAASSEVKALAEKIKAAQQPEIDLMNGWLVSWGQPTPMPGMSGGMAMPGISHGPMAGMMSQQDMKALEAASGAAFDKQFLTMMIGHHQGAITMAQQEQAQGSNPDAKALAAKIVTDQQAEIATMQDLLKNM</sequence>
<dbReference type="PANTHER" id="PTHR36933">
    <property type="entry name" value="SLL0788 PROTEIN"/>
    <property type="match status" value="1"/>
</dbReference>
<feature type="domain" description="DUF305" evidence="1">
    <location>
        <begin position="22"/>
        <end position="173"/>
    </location>
</feature>
<protein>
    <submittedName>
        <fullName evidence="2">Uncharacterized protein (DUF305 family)</fullName>
    </submittedName>
</protein>